<dbReference type="PANTHER" id="PTHR35334">
    <property type="entry name" value="SERINE TRANSPORTER"/>
    <property type="match status" value="1"/>
</dbReference>
<reference evidence="10" key="1">
    <citation type="submission" date="2018-12" db="EMBL/GenBank/DDBJ databases">
        <title>Complete genome sequences of twenty non-typhoidal Salmonella isolates from Rwanda.</title>
        <authorList>
            <person name="Byukusenge M."/>
            <person name="Li L."/>
            <person name="Subhashinie K."/>
            <person name="Nzayirambaho M."/>
            <person name="Kuchipudi S.V."/>
            <person name="Jayarao B.M."/>
        </authorList>
    </citation>
    <scope>NUCLEOTIDE SEQUENCE</scope>
    <source>
        <strain evidence="9">RSE21</strain>
        <strain evidence="10">RSE40</strain>
        <plasmid evidence="9">pRSE21</plasmid>
        <plasmid evidence="10">pRSE40</plasmid>
    </source>
</reference>
<feature type="transmembrane region" description="Helical" evidence="8">
    <location>
        <begin position="328"/>
        <end position="346"/>
    </location>
</feature>
<feature type="transmembrane region" description="Helical" evidence="8">
    <location>
        <begin position="38"/>
        <end position="60"/>
    </location>
</feature>
<dbReference type="InterPro" id="IPR018227">
    <property type="entry name" value="Amino_acid_transport_2"/>
</dbReference>
<keyword evidence="7 8" id="KW-0472">Membrane</keyword>
<evidence type="ECO:0000256" key="7">
    <source>
        <dbReference type="ARBA" id="ARBA00023136"/>
    </source>
</evidence>
<protein>
    <submittedName>
        <fullName evidence="10">Threonine/serine transporter</fullName>
    </submittedName>
</protein>
<evidence type="ECO:0000256" key="8">
    <source>
        <dbReference type="SAM" id="Phobius"/>
    </source>
</evidence>
<dbReference type="GO" id="GO:0005886">
    <property type="term" value="C:plasma membrane"/>
    <property type="evidence" value="ECO:0007669"/>
    <property type="project" value="UniProtKB-SubCell"/>
</dbReference>
<dbReference type="RefSeq" id="WP_168445709.1">
    <property type="nucleotide sequence ID" value="NZ_CP034699.1"/>
</dbReference>
<gene>
    <name evidence="10" type="ORF">EL007_24780</name>
    <name evidence="9" type="ORF">ELZ88_24170</name>
</gene>
<evidence type="ECO:0000256" key="4">
    <source>
        <dbReference type="ARBA" id="ARBA00022519"/>
    </source>
</evidence>
<evidence type="ECO:0000313" key="9">
    <source>
        <dbReference type="EMBL" id="AZT39642.1"/>
    </source>
</evidence>
<feature type="transmembrane region" description="Helical" evidence="8">
    <location>
        <begin position="143"/>
        <end position="164"/>
    </location>
</feature>
<evidence type="ECO:0000256" key="1">
    <source>
        <dbReference type="ARBA" id="ARBA00004429"/>
    </source>
</evidence>
<feature type="transmembrane region" description="Helical" evidence="8">
    <location>
        <begin position="264"/>
        <end position="282"/>
    </location>
</feature>
<dbReference type="PANTHER" id="PTHR35334:SF2">
    <property type="entry name" value="SERINE TRANSPORTER SDAC"/>
    <property type="match status" value="1"/>
</dbReference>
<evidence type="ECO:0000313" key="10">
    <source>
        <dbReference type="EMBL" id="AZT44465.1"/>
    </source>
</evidence>
<feature type="transmembrane region" description="Helical" evidence="8">
    <location>
        <begin position="80"/>
        <end position="103"/>
    </location>
</feature>
<evidence type="ECO:0000256" key="5">
    <source>
        <dbReference type="ARBA" id="ARBA00022692"/>
    </source>
</evidence>
<feature type="transmembrane region" description="Helical" evidence="8">
    <location>
        <begin position="184"/>
        <end position="200"/>
    </location>
</feature>
<keyword evidence="3" id="KW-1003">Cell membrane</keyword>
<keyword evidence="4" id="KW-0997">Cell inner membrane</keyword>
<evidence type="ECO:0000256" key="6">
    <source>
        <dbReference type="ARBA" id="ARBA00022989"/>
    </source>
</evidence>
<dbReference type="EMBL" id="CP034710">
    <property type="protein sequence ID" value="AZT39642.1"/>
    <property type="molecule type" value="Genomic_DNA"/>
</dbReference>
<keyword evidence="2" id="KW-0813">Transport</keyword>
<geneLocation type="plasmid" evidence="10">
    <name>pRSE40</name>
</geneLocation>
<comment type="subcellular location">
    <subcellularLocation>
        <location evidence="1">Cell inner membrane</location>
        <topology evidence="1">Multi-pass membrane protein</topology>
    </subcellularLocation>
</comment>
<name>A0A3Q9MUG1_SALET</name>
<feature type="transmembrane region" description="Helical" evidence="8">
    <location>
        <begin position="353"/>
        <end position="372"/>
    </location>
</feature>
<proteinExistence type="predicted"/>
<feature type="transmembrane region" description="Helical" evidence="8">
    <location>
        <begin position="115"/>
        <end position="136"/>
    </location>
</feature>
<accession>A0A3Q9MUG1</accession>
<keyword evidence="10" id="KW-0614">Plasmid</keyword>
<feature type="transmembrane region" description="Helical" evidence="8">
    <location>
        <begin position="212"/>
        <end position="233"/>
    </location>
</feature>
<keyword evidence="6 8" id="KW-1133">Transmembrane helix</keyword>
<feature type="transmembrane region" description="Helical" evidence="8">
    <location>
        <begin position="303"/>
        <end position="322"/>
    </location>
</feature>
<feature type="transmembrane region" description="Helical" evidence="8">
    <location>
        <begin position="7"/>
        <end position="26"/>
    </location>
</feature>
<keyword evidence="5 8" id="KW-0812">Transmembrane</keyword>
<evidence type="ECO:0000256" key="3">
    <source>
        <dbReference type="ARBA" id="ARBA00022475"/>
    </source>
</evidence>
<sequence>MKKTDIYWPVTFFSTAFGAGIFYLPQTVGPRIIGIRMFFIYLIISMLISAITHSLFYRFISIHQDRNYLKSTALLIGDKASKIVSGLFILSMQIIILINFLTLDNIYISFFKNNIITRLAVSLILSTFLSLAWLMFNKKIERFIAKIALLTILMTLLIATSLYFQKPEITQPPINGNYLNSFRVSLLPVLLFTFNFTPCIQRFSKSSERINVKAIIIGTGIIAAFICLITISLSQHLNFNDLILLRQKNLDSLFYTTKLTNNQYLTLISILLMTLITCGAYVGTLTGVMDGVLSFGIKKIKPVLLANIIFCTLVGTLNPAVIKIISQWSMPIIIGIVYIIPSIYFLTKKAKNYKYESIIVLMAGLIMLYGIYF</sequence>
<dbReference type="AlphaFoldDB" id="A0A3Q9MUG1"/>
<dbReference type="EMBL" id="CP034699">
    <property type="protein sequence ID" value="AZT44465.1"/>
    <property type="molecule type" value="Genomic_DNA"/>
</dbReference>
<geneLocation type="plasmid" evidence="9">
    <name>pRSE21</name>
</geneLocation>
<organism evidence="10">
    <name type="scientific">Salmonella enterica subsp. enterica serovar Karamoja</name>
    <dbReference type="NCBI Taxonomy" id="2500153"/>
    <lineage>
        <taxon>Bacteria</taxon>
        <taxon>Pseudomonadati</taxon>
        <taxon>Pseudomonadota</taxon>
        <taxon>Gammaproteobacteria</taxon>
        <taxon>Enterobacterales</taxon>
        <taxon>Enterobacteriaceae</taxon>
        <taxon>Salmonella</taxon>
    </lineage>
</organism>
<dbReference type="GO" id="GO:0003333">
    <property type="term" value="P:amino acid transmembrane transport"/>
    <property type="evidence" value="ECO:0007669"/>
    <property type="project" value="InterPro"/>
</dbReference>
<evidence type="ECO:0000256" key="2">
    <source>
        <dbReference type="ARBA" id="ARBA00022448"/>
    </source>
</evidence>